<evidence type="ECO:0000256" key="2">
    <source>
        <dbReference type="SAM" id="SignalP"/>
    </source>
</evidence>
<organism evidence="3 4">
    <name type="scientific">Cercospora zeae-maydis SCOH1-5</name>
    <dbReference type="NCBI Taxonomy" id="717836"/>
    <lineage>
        <taxon>Eukaryota</taxon>
        <taxon>Fungi</taxon>
        <taxon>Dikarya</taxon>
        <taxon>Ascomycota</taxon>
        <taxon>Pezizomycotina</taxon>
        <taxon>Dothideomycetes</taxon>
        <taxon>Dothideomycetidae</taxon>
        <taxon>Mycosphaerellales</taxon>
        <taxon>Mycosphaerellaceae</taxon>
        <taxon>Cercospora</taxon>
    </lineage>
</organism>
<gene>
    <name evidence="3" type="ORF">CERZMDRAFT_115266</name>
</gene>
<feature type="compositionally biased region" description="Basic and acidic residues" evidence="1">
    <location>
        <begin position="83"/>
        <end position="93"/>
    </location>
</feature>
<keyword evidence="2" id="KW-0732">Signal</keyword>
<evidence type="ECO:0000313" key="4">
    <source>
        <dbReference type="Proteomes" id="UP000799539"/>
    </source>
</evidence>
<dbReference type="EMBL" id="ML992705">
    <property type="protein sequence ID" value="KAF2207257.1"/>
    <property type="molecule type" value="Genomic_DNA"/>
</dbReference>
<dbReference type="Proteomes" id="UP000799539">
    <property type="component" value="Unassembled WGS sequence"/>
</dbReference>
<keyword evidence="4" id="KW-1185">Reference proteome</keyword>
<feature type="signal peptide" evidence="2">
    <location>
        <begin position="1"/>
        <end position="17"/>
    </location>
</feature>
<evidence type="ECO:0000313" key="3">
    <source>
        <dbReference type="EMBL" id="KAF2207257.1"/>
    </source>
</evidence>
<evidence type="ECO:0000256" key="1">
    <source>
        <dbReference type="SAM" id="MobiDB-lite"/>
    </source>
</evidence>
<feature type="region of interest" description="Disordered" evidence="1">
    <location>
        <begin position="71"/>
        <end position="99"/>
    </location>
</feature>
<protein>
    <submittedName>
        <fullName evidence="3">Uncharacterized protein</fullName>
    </submittedName>
</protein>
<feature type="chain" id="PRO_5025653959" evidence="2">
    <location>
        <begin position="18"/>
        <end position="99"/>
    </location>
</feature>
<accession>A0A6A6F4H9</accession>
<reference evidence="3" key="1">
    <citation type="journal article" date="2020" name="Stud. Mycol.">
        <title>101 Dothideomycetes genomes: a test case for predicting lifestyles and emergence of pathogens.</title>
        <authorList>
            <person name="Haridas S."/>
            <person name="Albert R."/>
            <person name="Binder M."/>
            <person name="Bloem J."/>
            <person name="Labutti K."/>
            <person name="Salamov A."/>
            <person name="Andreopoulos B."/>
            <person name="Baker S."/>
            <person name="Barry K."/>
            <person name="Bills G."/>
            <person name="Bluhm B."/>
            <person name="Cannon C."/>
            <person name="Castanera R."/>
            <person name="Culley D."/>
            <person name="Daum C."/>
            <person name="Ezra D."/>
            <person name="Gonzalez J."/>
            <person name="Henrissat B."/>
            <person name="Kuo A."/>
            <person name="Liang C."/>
            <person name="Lipzen A."/>
            <person name="Lutzoni F."/>
            <person name="Magnuson J."/>
            <person name="Mondo S."/>
            <person name="Nolan M."/>
            <person name="Ohm R."/>
            <person name="Pangilinan J."/>
            <person name="Park H.-J."/>
            <person name="Ramirez L."/>
            <person name="Alfaro M."/>
            <person name="Sun H."/>
            <person name="Tritt A."/>
            <person name="Yoshinaga Y."/>
            <person name="Zwiers L.-H."/>
            <person name="Turgeon B."/>
            <person name="Goodwin S."/>
            <person name="Spatafora J."/>
            <person name="Crous P."/>
            <person name="Grigoriev I."/>
        </authorList>
    </citation>
    <scope>NUCLEOTIDE SEQUENCE</scope>
    <source>
        <strain evidence="3">SCOH1-5</strain>
    </source>
</reference>
<proteinExistence type="predicted"/>
<name>A0A6A6F4H9_9PEZI</name>
<dbReference type="AlphaFoldDB" id="A0A6A6F4H9"/>
<sequence>MKSSLTILAAMLAATWAVPVSNHNGFPHDSVVAAEGGAEVLKRNHNGIPHEGGVVVADTAEAVVAKRLHNGIPHDAAEMSDEDFNKRGVADAHDCEDDE</sequence>